<dbReference type="Proteomes" id="UP001597040">
    <property type="component" value="Unassembled WGS sequence"/>
</dbReference>
<dbReference type="PROSITE" id="PS50977">
    <property type="entry name" value="HTH_TETR_2"/>
    <property type="match status" value="1"/>
</dbReference>
<evidence type="ECO:0000256" key="3">
    <source>
        <dbReference type="PROSITE-ProRule" id="PRU00335"/>
    </source>
</evidence>
<dbReference type="InterPro" id="IPR050624">
    <property type="entry name" value="HTH-type_Tx_Regulator"/>
</dbReference>
<feature type="domain" description="HTH tetR-type" evidence="4">
    <location>
        <begin position="12"/>
        <end position="72"/>
    </location>
</feature>
<dbReference type="Gene3D" id="1.10.10.60">
    <property type="entry name" value="Homeodomain-like"/>
    <property type="match status" value="1"/>
</dbReference>
<evidence type="ECO:0000313" key="6">
    <source>
        <dbReference type="Proteomes" id="UP001597040"/>
    </source>
</evidence>
<dbReference type="InterPro" id="IPR009057">
    <property type="entry name" value="Homeodomain-like_sf"/>
</dbReference>
<dbReference type="PANTHER" id="PTHR43479">
    <property type="entry name" value="ACREF/ENVCD OPERON REPRESSOR-RELATED"/>
    <property type="match status" value="1"/>
</dbReference>
<feature type="DNA-binding region" description="H-T-H motif" evidence="3">
    <location>
        <begin position="35"/>
        <end position="54"/>
    </location>
</feature>
<evidence type="ECO:0000256" key="2">
    <source>
        <dbReference type="ARBA" id="ARBA00023125"/>
    </source>
</evidence>
<dbReference type="PRINTS" id="PR00455">
    <property type="entry name" value="HTHTETR"/>
</dbReference>
<keyword evidence="1" id="KW-0678">Repressor</keyword>
<dbReference type="SUPFAM" id="SSF46689">
    <property type="entry name" value="Homeodomain-like"/>
    <property type="match status" value="1"/>
</dbReference>
<dbReference type="SUPFAM" id="SSF48498">
    <property type="entry name" value="Tetracyclin repressor-like, C-terminal domain"/>
    <property type="match status" value="1"/>
</dbReference>
<dbReference type="PANTHER" id="PTHR43479:SF11">
    <property type="entry name" value="ACREF_ENVCD OPERON REPRESSOR-RELATED"/>
    <property type="match status" value="1"/>
</dbReference>
<name>A0ABW3LH82_9BACI</name>
<dbReference type="EMBL" id="JBHTKJ010000011">
    <property type="protein sequence ID" value="MFD1037748.1"/>
    <property type="molecule type" value="Genomic_DNA"/>
</dbReference>
<accession>A0ABW3LH82</accession>
<comment type="caution">
    <text evidence="5">The sequence shown here is derived from an EMBL/GenBank/DDBJ whole genome shotgun (WGS) entry which is preliminary data.</text>
</comment>
<dbReference type="InterPro" id="IPR036271">
    <property type="entry name" value="Tet_transcr_reg_TetR-rel_C_sf"/>
</dbReference>
<dbReference type="Gene3D" id="1.10.357.10">
    <property type="entry name" value="Tetracycline Repressor, domain 2"/>
    <property type="match status" value="1"/>
</dbReference>
<sequence length="214" mass="25595">MDITNKFENLGFDKQQRILNAALKEFAGNDYDQASTNQIVKEAEIGKGMLFYYFKNKKELYHYLITYSLDIIIEKYLNLIDTNETDFIERYKLATKVKMKAFAENPNVFNFIGTFFLAETVQLPDKIMEEYNRLNELGYTIIYDNIDYSLFRDDIDVSKAFQLIRWSIEGYQEELKKRLHGKKLSFIDMNPYWDEFYEYLDVLKTSFYKKEGEV</sequence>
<dbReference type="InterPro" id="IPR001647">
    <property type="entry name" value="HTH_TetR"/>
</dbReference>
<dbReference type="RefSeq" id="WP_390360099.1">
    <property type="nucleotide sequence ID" value="NZ_JBHTKJ010000011.1"/>
</dbReference>
<reference evidence="6" key="1">
    <citation type="journal article" date="2019" name="Int. J. Syst. Evol. Microbiol.">
        <title>The Global Catalogue of Microorganisms (GCM) 10K type strain sequencing project: providing services to taxonomists for standard genome sequencing and annotation.</title>
        <authorList>
            <consortium name="The Broad Institute Genomics Platform"/>
            <consortium name="The Broad Institute Genome Sequencing Center for Infectious Disease"/>
            <person name="Wu L."/>
            <person name="Ma J."/>
        </authorList>
    </citation>
    <scope>NUCLEOTIDE SEQUENCE [LARGE SCALE GENOMIC DNA]</scope>
    <source>
        <strain evidence="6">CCUG 56754</strain>
    </source>
</reference>
<proteinExistence type="predicted"/>
<gene>
    <name evidence="5" type="ORF">ACFQ3N_04900</name>
</gene>
<protein>
    <submittedName>
        <fullName evidence="5">TetR/AcrR family transcriptional regulator</fullName>
    </submittedName>
</protein>
<keyword evidence="2 3" id="KW-0238">DNA-binding</keyword>
<organism evidence="5 6">
    <name type="scientific">Virgibacillus byunsanensis</name>
    <dbReference type="NCBI Taxonomy" id="570945"/>
    <lineage>
        <taxon>Bacteria</taxon>
        <taxon>Bacillati</taxon>
        <taxon>Bacillota</taxon>
        <taxon>Bacilli</taxon>
        <taxon>Bacillales</taxon>
        <taxon>Bacillaceae</taxon>
        <taxon>Virgibacillus</taxon>
    </lineage>
</organism>
<evidence type="ECO:0000259" key="4">
    <source>
        <dbReference type="PROSITE" id="PS50977"/>
    </source>
</evidence>
<keyword evidence="6" id="KW-1185">Reference proteome</keyword>
<evidence type="ECO:0000256" key="1">
    <source>
        <dbReference type="ARBA" id="ARBA00022491"/>
    </source>
</evidence>
<evidence type="ECO:0000313" key="5">
    <source>
        <dbReference type="EMBL" id="MFD1037748.1"/>
    </source>
</evidence>
<dbReference type="Pfam" id="PF00440">
    <property type="entry name" value="TetR_N"/>
    <property type="match status" value="1"/>
</dbReference>